<gene>
    <name evidence="3" type="ORF">DARMORV10_C04P60270.1</name>
</gene>
<proteinExistence type="predicted"/>
<feature type="non-terminal residue" evidence="3">
    <location>
        <position position="104"/>
    </location>
</feature>
<sequence>LWERSGNIRWWDVTTGQSSAFNSHRDEVRRTKFSHVVAGDRSRGRVAVLFNDNTFFVYDLVSPKRILLISSFLFSYKYEREQLDKKEKERKEDEKDDDRYQKFT</sequence>
<dbReference type="Pfam" id="PF23752">
    <property type="entry name" value="Beta-prop_WDR11_2nd"/>
    <property type="match status" value="1"/>
</dbReference>
<evidence type="ECO:0000313" key="3">
    <source>
        <dbReference type="EMBL" id="CAF1865091.1"/>
    </source>
</evidence>
<dbReference type="Proteomes" id="UP001295469">
    <property type="component" value="Chromosome C04"/>
</dbReference>
<name>A0A816JPN1_BRANA</name>
<reference evidence="3" key="1">
    <citation type="submission" date="2021-01" db="EMBL/GenBank/DDBJ databases">
        <authorList>
            <consortium name="Genoscope - CEA"/>
            <person name="William W."/>
        </authorList>
    </citation>
    <scope>NUCLEOTIDE SEQUENCE</scope>
</reference>
<protein>
    <submittedName>
        <fullName evidence="3">(rape) hypothetical protein</fullName>
    </submittedName>
</protein>
<dbReference type="AlphaFoldDB" id="A0A816JPN1"/>
<dbReference type="InterPro" id="IPR057853">
    <property type="entry name" value="Beta-prop_WDR11_2nd"/>
</dbReference>
<dbReference type="PANTHER" id="PTHR14593">
    <property type="entry name" value="WD REPEAT-CONTAINING PROTEIN 11"/>
    <property type="match status" value="1"/>
</dbReference>
<dbReference type="EMBL" id="HG994368">
    <property type="protein sequence ID" value="CAF1865091.1"/>
    <property type="molecule type" value="Genomic_DNA"/>
</dbReference>
<dbReference type="InterPro" id="IPR039694">
    <property type="entry name" value="WDR11"/>
</dbReference>
<dbReference type="InterPro" id="IPR015943">
    <property type="entry name" value="WD40/YVTN_repeat-like_dom_sf"/>
</dbReference>
<feature type="region of interest" description="Disordered" evidence="1">
    <location>
        <begin position="82"/>
        <end position="104"/>
    </location>
</feature>
<evidence type="ECO:0000259" key="2">
    <source>
        <dbReference type="Pfam" id="PF23752"/>
    </source>
</evidence>
<accession>A0A816JPN1</accession>
<evidence type="ECO:0000256" key="1">
    <source>
        <dbReference type="SAM" id="MobiDB-lite"/>
    </source>
</evidence>
<dbReference type="Gene3D" id="2.130.10.10">
    <property type="entry name" value="YVTN repeat-like/Quinoprotein amine dehydrogenase"/>
    <property type="match status" value="1"/>
</dbReference>
<dbReference type="InterPro" id="IPR036322">
    <property type="entry name" value="WD40_repeat_dom_sf"/>
</dbReference>
<dbReference type="SUPFAM" id="SSF50978">
    <property type="entry name" value="WD40 repeat-like"/>
    <property type="match status" value="1"/>
</dbReference>
<feature type="domain" description="WDR11 second beta-propeller" evidence="2">
    <location>
        <begin position="3"/>
        <end position="64"/>
    </location>
</feature>
<organism evidence="3">
    <name type="scientific">Brassica napus</name>
    <name type="common">Rape</name>
    <dbReference type="NCBI Taxonomy" id="3708"/>
    <lineage>
        <taxon>Eukaryota</taxon>
        <taxon>Viridiplantae</taxon>
        <taxon>Streptophyta</taxon>
        <taxon>Embryophyta</taxon>
        <taxon>Tracheophyta</taxon>
        <taxon>Spermatophyta</taxon>
        <taxon>Magnoliopsida</taxon>
        <taxon>eudicotyledons</taxon>
        <taxon>Gunneridae</taxon>
        <taxon>Pentapetalae</taxon>
        <taxon>rosids</taxon>
        <taxon>malvids</taxon>
        <taxon>Brassicales</taxon>
        <taxon>Brassicaceae</taxon>
        <taxon>Brassiceae</taxon>
        <taxon>Brassica</taxon>
    </lineage>
</organism>
<dbReference type="PANTHER" id="PTHR14593:SF5">
    <property type="entry name" value="WD REPEAT-CONTAINING PROTEIN 11"/>
    <property type="match status" value="1"/>
</dbReference>